<dbReference type="Gene3D" id="3.30.710.10">
    <property type="entry name" value="Potassium Channel Kv1.1, Chain A"/>
    <property type="match status" value="1"/>
</dbReference>
<dbReference type="EMBL" id="GL945432">
    <property type="protein sequence ID" value="EGO26433.1"/>
    <property type="molecule type" value="Genomic_DNA"/>
</dbReference>
<reference evidence="2" key="1">
    <citation type="journal article" date="2011" name="Science">
        <title>The plant cell wall-decomposing machinery underlies the functional diversity of forest fungi.</title>
        <authorList>
            <person name="Eastwood D.C."/>
            <person name="Floudas D."/>
            <person name="Binder M."/>
            <person name="Majcherczyk A."/>
            <person name="Schneider P."/>
            <person name="Aerts A."/>
            <person name="Asiegbu F.O."/>
            <person name="Baker S.E."/>
            <person name="Barry K."/>
            <person name="Bendiksby M."/>
            <person name="Blumentritt M."/>
            <person name="Coutinho P.M."/>
            <person name="Cullen D."/>
            <person name="de Vries R.P."/>
            <person name="Gathman A."/>
            <person name="Goodell B."/>
            <person name="Henrissat B."/>
            <person name="Ihrmark K."/>
            <person name="Kauserud H."/>
            <person name="Kohler A."/>
            <person name="LaButti K."/>
            <person name="Lapidus A."/>
            <person name="Lavin J.L."/>
            <person name="Lee Y.-H."/>
            <person name="Lindquist E."/>
            <person name="Lilly W."/>
            <person name="Lucas S."/>
            <person name="Morin E."/>
            <person name="Murat C."/>
            <person name="Oguiza J.A."/>
            <person name="Park J."/>
            <person name="Pisabarro A.G."/>
            <person name="Riley R."/>
            <person name="Rosling A."/>
            <person name="Salamov A."/>
            <person name="Schmidt O."/>
            <person name="Schmutz J."/>
            <person name="Skrede I."/>
            <person name="Stenlid J."/>
            <person name="Wiebenga A."/>
            <person name="Xie X."/>
            <person name="Kuees U."/>
            <person name="Hibbett D.S."/>
            <person name="Hoffmeister D."/>
            <person name="Hoegberg N."/>
            <person name="Martin F."/>
            <person name="Grigoriev I.V."/>
            <person name="Watkinson S.C."/>
        </authorList>
    </citation>
    <scope>NUCLEOTIDE SEQUENCE [LARGE SCALE GENOMIC DNA]</scope>
    <source>
        <strain evidence="2">S7.9</strain>
    </source>
</reference>
<accession>F8NSC4</accession>
<gene>
    <name evidence="1" type="ORF">SERLADRAFT_436246</name>
</gene>
<dbReference type="AlphaFoldDB" id="F8NSC4"/>
<organism evidence="2">
    <name type="scientific">Serpula lacrymans var. lacrymans (strain S7.9)</name>
    <name type="common">Dry rot fungus</name>
    <dbReference type="NCBI Taxonomy" id="578457"/>
    <lineage>
        <taxon>Eukaryota</taxon>
        <taxon>Fungi</taxon>
        <taxon>Dikarya</taxon>
        <taxon>Basidiomycota</taxon>
        <taxon>Agaricomycotina</taxon>
        <taxon>Agaricomycetes</taxon>
        <taxon>Agaricomycetidae</taxon>
        <taxon>Boletales</taxon>
        <taxon>Coniophorineae</taxon>
        <taxon>Serpulaceae</taxon>
        <taxon>Serpula</taxon>
    </lineage>
</organism>
<dbReference type="OrthoDB" id="2367075at2759"/>
<proteinExistence type="predicted"/>
<dbReference type="RefSeq" id="XP_007316606.1">
    <property type="nucleotide sequence ID" value="XM_007316544.1"/>
</dbReference>
<evidence type="ECO:0000313" key="2">
    <source>
        <dbReference type="Proteomes" id="UP000008064"/>
    </source>
</evidence>
<dbReference type="KEGG" id="sla:SERLADRAFT_436246"/>
<name>F8NSC4_SERL9</name>
<dbReference type="InterPro" id="IPR011333">
    <property type="entry name" value="SKP1/BTB/POZ_sf"/>
</dbReference>
<dbReference type="SUPFAM" id="SSF54695">
    <property type="entry name" value="POZ domain"/>
    <property type="match status" value="1"/>
</dbReference>
<dbReference type="GeneID" id="18814656"/>
<sequence>MSYELKTNITTENWPPQEIPKDPEPLQKDSMFYLDHVTILVENALFKVPKYPFEQGSEVFRDMFQLPIAEGSLVDGCDDSHPLRLDQIKKEDFIQFLKVLFQGPYKQEILPASAVEWTSVLKLSTMWDFEVIRQAVIQRMSIMPIECVEKAVLAMEYKVDSWLIPALNELAQRAESITVAEMGRLGPELTLKMAAVREGVRERKGPVKRSKGSDHCRNCGSAFVQDFDNSSNFELGERCIVNLDFSSKIQKILTRNM</sequence>
<evidence type="ECO:0008006" key="3">
    <source>
        <dbReference type="Google" id="ProtNLM"/>
    </source>
</evidence>
<protein>
    <recommendedName>
        <fullName evidence="3">BTB domain-containing protein</fullName>
    </recommendedName>
</protein>
<dbReference type="HOGENOM" id="CLU_047592_2_2_1"/>
<dbReference type="Proteomes" id="UP000008064">
    <property type="component" value="Unassembled WGS sequence"/>
</dbReference>
<evidence type="ECO:0000313" key="1">
    <source>
        <dbReference type="EMBL" id="EGO26433.1"/>
    </source>
</evidence>